<reference evidence="4 5" key="1">
    <citation type="submission" date="2024-09" db="EMBL/GenBank/DDBJ databases">
        <authorList>
            <person name="Sun Q."/>
            <person name="Mori K."/>
        </authorList>
    </citation>
    <scope>NUCLEOTIDE SEQUENCE [LARGE SCALE GENOMIC DNA]</scope>
    <source>
        <strain evidence="4 5">JCM 3143</strain>
    </source>
</reference>
<dbReference type="Gene3D" id="1.10.357.10">
    <property type="entry name" value="Tetracycline Repressor, domain 2"/>
    <property type="match status" value="1"/>
</dbReference>
<dbReference type="Gene3D" id="1.10.10.60">
    <property type="entry name" value="Homeodomain-like"/>
    <property type="match status" value="1"/>
</dbReference>
<keyword evidence="1 2" id="KW-0238">DNA-binding</keyword>
<dbReference type="InterPro" id="IPR050109">
    <property type="entry name" value="HTH-type_TetR-like_transc_reg"/>
</dbReference>
<comment type="caution">
    <text evidence="4">The sequence shown here is derived from an EMBL/GenBank/DDBJ whole genome shotgun (WGS) entry which is preliminary data.</text>
</comment>
<name>A0ABV5S9L8_9ACTN</name>
<dbReference type="Pfam" id="PF00440">
    <property type="entry name" value="TetR_N"/>
    <property type="match status" value="1"/>
</dbReference>
<dbReference type="InterPro" id="IPR041347">
    <property type="entry name" value="MftR_C"/>
</dbReference>
<evidence type="ECO:0000256" key="2">
    <source>
        <dbReference type="PROSITE-ProRule" id="PRU00335"/>
    </source>
</evidence>
<evidence type="ECO:0000313" key="5">
    <source>
        <dbReference type="Proteomes" id="UP001589532"/>
    </source>
</evidence>
<dbReference type="EMBL" id="JBHMBW010000040">
    <property type="protein sequence ID" value="MFB9628325.1"/>
    <property type="molecule type" value="Genomic_DNA"/>
</dbReference>
<proteinExistence type="predicted"/>
<evidence type="ECO:0000256" key="1">
    <source>
        <dbReference type="ARBA" id="ARBA00023125"/>
    </source>
</evidence>
<feature type="DNA-binding region" description="H-T-H motif" evidence="2">
    <location>
        <begin position="35"/>
        <end position="54"/>
    </location>
</feature>
<dbReference type="PROSITE" id="PS50977">
    <property type="entry name" value="HTH_TETR_2"/>
    <property type="match status" value="1"/>
</dbReference>
<dbReference type="RefSeq" id="WP_344998299.1">
    <property type="nucleotide sequence ID" value="NZ_BAAAXV010000009.1"/>
</dbReference>
<dbReference type="InterPro" id="IPR001647">
    <property type="entry name" value="HTH_TetR"/>
</dbReference>
<dbReference type="InterPro" id="IPR009057">
    <property type="entry name" value="Homeodomain-like_sf"/>
</dbReference>
<dbReference type="Proteomes" id="UP001589532">
    <property type="component" value="Unassembled WGS sequence"/>
</dbReference>
<sequence>MENIGLRARRKALTRQEIQEHAMRLFQERGYDETTVADIAEAAGVSSMTVFRHFPTKEDLVLSDEFDPVLAARIQARPADQPLLRRIGDTLIESLAQATRAELDMMLARLKLGLATPALRARWLDNEYQTRNAIVGVLDDGRHDTFHLQVVAGACLAATTTALIRWAESGGQQAPHELLTRALDILQEES</sequence>
<dbReference type="SUPFAM" id="SSF46689">
    <property type="entry name" value="Homeodomain-like"/>
    <property type="match status" value="1"/>
</dbReference>
<dbReference type="Pfam" id="PF17754">
    <property type="entry name" value="TetR_C_14"/>
    <property type="match status" value="1"/>
</dbReference>
<gene>
    <name evidence="4" type="ORF">ACFFSA_35010</name>
</gene>
<evidence type="ECO:0000313" key="4">
    <source>
        <dbReference type="EMBL" id="MFB9628325.1"/>
    </source>
</evidence>
<accession>A0ABV5S9L8</accession>
<evidence type="ECO:0000259" key="3">
    <source>
        <dbReference type="PROSITE" id="PS50977"/>
    </source>
</evidence>
<feature type="domain" description="HTH tetR-type" evidence="3">
    <location>
        <begin position="12"/>
        <end position="72"/>
    </location>
</feature>
<dbReference type="PANTHER" id="PTHR30055:SF226">
    <property type="entry name" value="HTH-TYPE TRANSCRIPTIONAL REGULATOR PKSA"/>
    <property type="match status" value="1"/>
</dbReference>
<dbReference type="PANTHER" id="PTHR30055">
    <property type="entry name" value="HTH-TYPE TRANSCRIPTIONAL REGULATOR RUTR"/>
    <property type="match status" value="1"/>
</dbReference>
<keyword evidence="5" id="KW-1185">Reference proteome</keyword>
<protein>
    <submittedName>
        <fullName evidence="4">TetR/AcrR family transcriptional regulator</fullName>
    </submittedName>
</protein>
<dbReference type="PRINTS" id="PR00455">
    <property type="entry name" value="HTHTETR"/>
</dbReference>
<organism evidence="4 5">
    <name type="scientific">Nonomuraea helvata</name>
    <dbReference type="NCBI Taxonomy" id="37484"/>
    <lineage>
        <taxon>Bacteria</taxon>
        <taxon>Bacillati</taxon>
        <taxon>Actinomycetota</taxon>
        <taxon>Actinomycetes</taxon>
        <taxon>Streptosporangiales</taxon>
        <taxon>Streptosporangiaceae</taxon>
        <taxon>Nonomuraea</taxon>
    </lineage>
</organism>